<evidence type="ECO:0000256" key="12">
    <source>
        <dbReference type="ARBA" id="ARBA00022741"/>
    </source>
</evidence>
<keyword evidence="6" id="KW-1003">Cell membrane</keyword>
<dbReference type="GO" id="GO:0005886">
    <property type="term" value="C:plasma membrane"/>
    <property type="evidence" value="ECO:0007669"/>
    <property type="project" value="UniProtKB-SubCell"/>
</dbReference>
<evidence type="ECO:0000256" key="6">
    <source>
        <dbReference type="ARBA" id="ARBA00022475"/>
    </source>
</evidence>
<reference evidence="23 24" key="1">
    <citation type="submission" date="2024-04" db="EMBL/GenBank/DDBJ databases">
        <authorList>
            <person name="Fracassetti M."/>
        </authorList>
    </citation>
    <scope>NUCLEOTIDE SEQUENCE [LARGE SCALE GENOMIC DNA]</scope>
</reference>
<dbReference type="GO" id="GO:0004674">
    <property type="term" value="F:protein serine/threonine kinase activity"/>
    <property type="evidence" value="ECO:0007669"/>
    <property type="project" value="UniProtKB-KW"/>
</dbReference>
<evidence type="ECO:0000256" key="11">
    <source>
        <dbReference type="ARBA" id="ARBA00022734"/>
    </source>
</evidence>
<feature type="domain" description="Protein kinase" evidence="22">
    <location>
        <begin position="386"/>
        <end position="664"/>
    </location>
</feature>
<evidence type="ECO:0000256" key="3">
    <source>
        <dbReference type="ARBA" id="ARBA00008536"/>
    </source>
</evidence>
<evidence type="ECO:0000256" key="2">
    <source>
        <dbReference type="ARBA" id="ARBA00007606"/>
    </source>
</evidence>
<accession>A0AAV2GEZ6</accession>
<dbReference type="EMBL" id="OZ034821">
    <property type="protein sequence ID" value="CAL1408050.1"/>
    <property type="molecule type" value="Genomic_DNA"/>
</dbReference>
<keyword evidence="12 19" id="KW-0547">Nucleotide-binding</keyword>
<comment type="similarity">
    <text evidence="2">Belongs to the leguminous lectin family.</text>
</comment>
<dbReference type="Gene3D" id="1.10.510.10">
    <property type="entry name" value="Transferase(Phosphotransferase) domain 1"/>
    <property type="match status" value="1"/>
</dbReference>
<keyword evidence="13" id="KW-0418">Kinase</keyword>
<evidence type="ECO:0000259" key="22">
    <source>
        <dbReference type="PROSITE" id="PS50011"/>
    </source>
</evidence>
<evidence type="ECO:0000256" key="20">
    <source>
        <dbReference type="SAM" id="Phobius"/>
    </source>
</evidence>
<dbReference type="InterPro" id="IPR019825">
    <property type="entry name" value="Lectin_legB_Mn/Ca_BS"/>
</dbReference>
<evidence type="ECO:0000256" key="4">
    <source>
        <dbReference type="ARBA" id="ARBA00010217"/>
    </source>
</evidence>
<dbReference type="PROSITE" id="PS00108">
    <property type="entry name" value="PROTEIN_KINASE_ST"/>
    <property type="match status" value="1"/>
</dbReference>
<proteinExistence type="inferred from homology"/>
<feature type="chain" id="PRO_5043999261" description="non-specific serine/threonine protein kinase" evidence="21">
    <location>
        <begin position="25"/>
        <end position="744"/>
    </location>
</feature>
<dbReference type="InterPro" id="IPR011009">
    <property type="entry name" value="Kinase-like_dom_sf"/>
</dbReference>
<keyword evidence="7" id="KW-0723">Serine/threonine-protein kinase</keyword>
<feature type="transmembrane region" description="Helical" evidence="20">
    <location>
        <begin position="293"/>
        <end position="315"/>
    </location>
</feature>
<dbReference type="GO" id="GO:0030246">
    <property type="term" value="F:carbohydrate binding"/>
    <property type="evidence" value="ECO:0007669"/>
    <property type="project" value="UniProtKB-KW"/>
</dbReference>
<keyword evidence="18" id="KW-0325">Glycoprotein</keyword>
<dbReference type="InterPro" id="IPR050528">
    <property type="entry name" value="L-type_Lectin-RKs"/>
</dbReference>
<dbReference type="InterPro" id="IPR000719">
    <property type="entry name" value="Prot_kinase_dom"/>
</dbReference>
<evidence type="ECO:0000256" key="5">
    <source>
        <dbReference type="ARBA" id="ARBA00012513"/>
    </source>
</evidence>
<evidence type="ECO:0000256" key="9">
    <source>
        <dbReference type="ARBA" id="ARBA00022692"/>
    </source>
</evidence>
<keyword evidence="17" id="KW-0675">Receptor</keyword>
<evidence type="ECO:0000256" key="13">
    <source>
        <dbReference type="ARBA" id="ARBA00022777"/>
    </source>
</evidence>
<dbReference type="CDD" id="cd14066">
    <property type="entry name" value="STKc_IRAK"/>
    <property type="match status" value="1"/>
</dbReference>
<comment type="subcellular location">
    <subcellularLocation>
        <location evidence="1">Cell membrane</location>
        <topology evidence="1">Single-pass type I membrane protein</topology>
    </subcellularLocation>
</comment>
<keyword evidence="8" id="KW-0808">Transferase</keyword>
<keyword evidence="9 20" id="KW-0812">Transmembrane</keyword>
<evidence type="ECO:0000256" key="21">
    <source>
        <dbReference type="SAM" id="SignalP"/>
    </source>
</evidence>
<keyword evidence="24" id="KW-1185">Reference proteome</keyword>
<dbReference type="AlphaFoldDB" id="A0AAV2GEZ6"/>
<evidence type="ECO:0000256" key="18">
    <source>
        <dbReference type="ARBA" id="ARBA00023180"/>
    </source>
</evidence>
<dbReference type="GO" id="GO:0005524">
    <property type="term" value="F:ATP binding"/>
    <property type="evidence" value="ECO:0007669"/>
    <property type="project" value="UniProtKB-UniRule"/>
</dbReference>
<organism evidence="23 24">
    <name type="scientific">Linum trigynum</name>
    <dbReference type="NCBI Taxonomy" id="586398"/>
    <lineage>
        <taxon>Eukaryota</taxon>
        <taxon>Viridiplantae</taxon>
        <taxon>Streptophyta</taxon>
        <taxon>Embryophyta</taxon>
        <taxon>Tracheophyta</taxon>
        <taxon>Spermatophyta</taxon>
        <taxon>Magnoliopsida</taxon>
        <taxon>eudicotyledons</taxon>
        <taxon>Gunneridae</taxon>
        <taxon>Pentapetalae</taxon>
        <taxon>rosids</taxon>
        <taxon>fabids</taxon>
        <taxon>Malpighiales</taxon>
        <taxon>Linaceae</taxon>
        <taxon>Linum</taxon>
    </lineage>
</organism>
<dbReference type="Proteomes" id="UP001497516">
    <property type="component" value="Chromosome 8"/>
</dbReference>
<dbReference type="EC" id="2.7.11.1" evidence="5"/>
<feature type="binding site" evidence="19">
    <location>
        <position position="414"/>
    </location>
    <ligand>
        <name>ATP</name>
        <dbReference type="ChEBI" id="CHEBI:30616"/>
    </ligand>
</feature>
<evidence type="ECO:0000256" key="16">
    <source>
        <dbReference type="ARBA" id="ARBA00023136"/>
    </source>
</evidence>
<keyword evidence="14 19" id="KW-0067">ATP-binding</keyword>
<gene>
    <name evidence="23" type="ORF">LTRI10_LOCUS47675</name>
</gene>
<evidence type="ECO:0000256" key="15">
    <source>
        <dbReference type="ARBA" id="ARBA00022989"/>
    </source>
</evidence>
<name>A0AAV2GEZ6_9ROSI</name>
<dbReference type="InterPro" id="IPR001220">
    <property type="entry name" value="Legume_lectin_dom"/>
</dbReference>
<dbReference type="SMART" id="SM00220">
    <property type="entry name" value="S_TKc"/>
    <property type="match status" value="1"/>
</dbReference>
<dbReference type="SUPFAM" id="SSF56112">
    <property type="entry name" value="Protein kinase-like (PK-like)"/>
    <property type="match status" value="1"/>
</dbReference>
<evidence type="ECO:0000313" key="23">
    <source>
        <dbReference type="EMBL" id="CAL1408050.1"/>
    </source>
</evidence>
<sequence>MIIATMVALSGFLIMLSLTAGLDALSFSYSSFDQCSDSIKLYGEASCMNSGIQLTGFGYYVIGQARYSKPMPLWDATTGSVANFTTTFIFEIASNNNGSISEDESSCCDGLAFFLAPQNYSIPVGGGASGGLGLIYANLTYDSASENPFVAVEFDTYNNEWDAWNGSSHVGIDINSLQSVASKRWRRHYNGKGTRRMRARISYDKDANTLCASWFSSRDNSGQFKFDDTLCYGVDLTHYLPEQVVFGFSSSTAWRSQSHTISSWSFSSSNLVTATPTGSSARKDRSDGENGHLTMGLLIGMLLAGLALVAVWFCVCRRVCWRRNADQSPLAKRELLIAPLRGGSQGQEQDITSAGSVSTMRGPRLLHRINPGAKYISPEAVRGATNNFSEMLGRGGFGAVYKGELDGRDIAVKKLFQVTAARGNKEGYMAELTVISQLRHHNLVELLGWSCDESGDLYLVYEYMENGSLDDHLRRHGPGQQPLTWEIRFRIAKDLGSGLLYLHGGCTECVLHRDIKPANVLLDSRLRAKLSDFGLARVVGHDDRSQSLISGSEGYLAHEVLETGKSTKHSDVFSFGVVALQIVSGKPAYVINNSTQRRHIVEWAWGLYGEGHVQAVVDPKLHGVFVEEQVRLLVQVALHCTHPDPSLRPPMKDVMDALNVRPGLPPLPLQYPIHRSSQAELLPSLSRILEQSQQTVVSSLLQQQQQPVPSGVVPPAQDQIGSFDQPVTSVLRAQAAASRLYCTV</sequence>
<protein>
    <recommendedName>
        <fullName evidence="5">non-specific serine/threonine protein kinase</fullName>
        <ecNumber evidence="5">2.7.11.1</ecNumber>
    </recommendedName>
</protein>
<comment type="similarity">
    <text evidence="4">In the C-terminal section; belongs to the protein kinase superfamily. Ser/Thr protein kinase family.</text>
</comment>
<evidence type="ECO:0000256" key="8">
    <source>
        <dbReference type="ARBA" id="ARBA00022679"/>
    </source>
</evidence>
<evidence type="ECO:0000256" key="1">
    <source>
        <dbReference type="ARBA" id="ARBA00004251"/>
    </source>
</evidence>
<dbReference type="Pfam" id="PF00069">
    <property type="entry name" value="Pkinase"/>
    <property type="match status" value="1"/>
</dbReference>
<keyword evidence="11" id="KW-0430">Lectin</keyword>
<dbReference type="Gene3D" id="2.60.120.200">
    <property type="match status" value="1"/>
</dbReference>
<evidence type="ECO:0000256" key="19">
    <source>
        <dbReference type="PROSITE-ProRule" id="PRU10141"/>
    </source>
</evidence>
<dbReference type="SUPFAM" id="SSF49899">
    <property type="entry name" value="Concanavalin A-like lectins/glucanases"/>
    <property type="match status" value="1"/>
</dbReference>
<dbReference type="PROSITE" id="PS50011">
    <property type="entry name" value="PROTEIN_KINASE_DOM"/>
    <property type="match status" value="1"/>
</dbReference>
<evidence type="ECO:0000313" key="24">
    <source>
        <dbReference type="Proteomes" id="UP001497516"/>
    </source>
</evidence>
<evidence type="ECO:0000256" key="10">
    <source>
        <dbReference type="ARBA" id="ARBA00022729"/>
    </source>
</evidence>
<dbReference type="PROSITE" id="PS00307">
    <property type="entry name" value="LECTIN_LEGUME_BETA"/>
    <property type="match status" value="1"/>
</dbReference>
<keyword evidence="16 20" id="KW-0472">Membrane</keyword>
<dbReference type="InterPro" id="IPR013320">
    <property type="entry name" value="ConA-like_dom_sf"/>
</dbReference>
<dbReference type="PROSITE" id="PS00107">
    <property type="entry name" value="PROTEIN_KINASE_ATP"/>
    <property type="match status" value="1"/>
</dbReference>
<comment type="similarity">
    <text evidence="3">In the N-terminal section; belongs to the leguminous lectin family.</text>
</comment>
<evidence type="ECO:0000256" key="17">
    <source>
        <dbReference type="ARBA" id="ARBA00023170"/>
    </source>
</evidence>
<dbReference type="FunFam" id="1.10.510.10:FF:000240">
    <property type="entry name" value="Lectin-domain containing receptor kinase A4.3"/>
    <property type="match status" value="1"/>
</dbReference>
<dbReference type="InterPro" id="IPR017441">
    <property type="entry name" value="Protein_kinase_ATP_BS"/>
</dbReference>
<evidence type="ECO:0000256" key="14">
    <source>
        <dbReference type="ARBA" id="ARBA00022840"/>
    </source>
</evidence>
<dbReference type="PANTHER" id="PTHR27007">
    <property type="match status" value="1"/>
</dbReference>
<keyword evidence="15 20" id="KW-1133">Transmembrane helix</keyword>
<dbReference type="Pfam" id="PF00139">
    <property type="entry name" value="Lectin_legB"/>
    <property type="match status" value="1"/>
</dbReference>
<dbReference type="GO" id="GO:0002229">
    <property type="term" value="P:defense response to oomycetes"/>
    <property type="evidence" value="ECO:0007669"/>
    <property type="project" value="UniProtKB-ARBA"/>
</dbReference>
<dbReference type="CDD" id="cd06899">
    <property type="entry name" value="lectin_legume_LecRK_Arcelin_ConA"/>
    <property type="match status" value="1"/>
</dbReference>
<dbReference type="Gene3D" id="3.30.200.20">
    <property type="entry name" value="Phosphorylase Kinase, domain 1"/>
    <property type="match status" value="1"/>
</dbReference>
<feature type="signal peptide" evidence="21">
    <location>
        <begin position="1"/>
        <end position="24"/>
    </location>
</feature>
<keyword evidence="10 21" id="KW-0732">Signal</keyword>
<dbReference type="InterPro" id="IPR008271">
    <property type="entry name" value="Ser/Thr_kinase_AS"/>
</dbReference>
<evidence type="ECO:0000256" key="7">
    <source>
        <dbReference type="ARBA" id="ARBA00022527"/>
    </source>
</evidence>